<keyword evidence="3" id="KW-1185">Reference proteome</keyword>
<proteinExistence type="predicted"/>
<feature type="transmembrane region" description="Helical" evidence="1">
    <location>
        <begin position="34"/>
        <end position="55"/>
    </location>
</feature>
<keyword evidence="1" id="KW-0472">Membrane</keyword>
<evidence type="ECO:0000256" key="1">
    <source>
        <dbReference type="SAM" id="Phobius"/>
    </source>
</evidence>
<keyword evidence="1" id="KW-0812">Transmembrane</keyword>
<organism evidence="2 3">
    <name type="scientific">Salinibacillus xinjiangensis</name>
    <dbReference type="NCBI Taxonomy" id="1229268"/>
    <lineage>
        <taxon>Bacteria</taxon>
        <taxon>Bacillati</taxon>
        <taxon>Bacillota</taxon>
        <taxon>Bacilli</taxon>
        <taxon>Bacillales</taxon>
        <taxon>Bacillaceae</taxon>
        <taxon>Salinibacillus</taxon>
    </lineage>
</organism>
<protein>
    <submittedName>
        <fullName evidence="2">Sporulation protein YjcZ</fullName>
    </submittedName>
</protein>
<keyword evidence="1" id="KW-1133">Transmembrane helix</keyword>
<evidence type="ECO:0000313" key="3">
    <source>
        <dbReference type="Proteomes" id="UP000480185"/>
    </source>
</evidence>
<sequence>MALFYDGYIPYGSPYGYGYPEPYGPYGYNGYGGFWLALAVVLLILLLIFGGYYYYQYYL</sequence>
<evidence type="ECO:0000313" key="2">
    <source>
        <dbReference type="EMBL" id="MRG86677.1"/>
    </source>
</evidence>
<dbReference type="EMBL" id="WJNH01000005">
    <property type="protein sequence ID" value="MRG86677.1"/>
    <property type="molecule type" value="Genomic_DNA"/>
</dbReference>
<dbReference type="Proteomes" id="UP000480185">
    <property type="component" value="Unassembled WGS sequence"/>
</dbReference>
<gene>
    <name evidence="2" type="ORF">GH754_10095</name>
</gene>
<accession>A0A6G1X6V7</accession>
<name>A0A6G1X6V7_9BACI</name>
<dbReference type="AlphaFoldDB" id="A0A6G1X6V7"/>
<comment type="caution">
    <text evidence="2">The sequence shown here is derived from an EMBL/GenBank/DDBJ whole genome shotgun (WGS) entry which is preliminary data.</text>
</comment>
<reference evidence="2 3" key="1">
    <citation type="submission" date="2019-11" db="EMBL/GenBank/DDBJ databases">
        <authorList>
            <person name="Li J."/>
        </authorList>
    </citation>
    <scope>NUCLEOTIDE SEQUENCE [LARGE SCALE GENOMIC DNA]</scope>
    <source>
        <strain evidence="2 3">J4</strain>
    </source>
</reference>